<evidence type="ECO:0000313" key="8">
    <source>
        <dbReference type="EMBL" id="KAJ9136529.1"/>
    </source>
</evidence>
<accession>A0AA38R5F7</accession>
<dbReference type="PANTHER" id="PTHR33048">
    <property type="entry name" value="PTH11-LIKE INTEGRAL MEMBRANE PROTEIN (AFU_ORTHOLOGUE AFUA_5G11245)"/>
    <property type="match status" value="1"/>
</dbReference>
<evidence type="ECO:0000256" key="5">
    <source>
        <dbReference type="ARBA" id="ARBA00038359"/>
    </source>
</evidence>
<evidence type="ECO:0000259" key="7">
    <source>
        <dbReference type="Pfam" id="PF20684"/>
    </source>
</evidence>
<comment type="subcellular location">
    <subcellularLocation>
        <location evidence="1">Membrane</location>
        <topology evidence="1">Multi-pass membrane protein</topology>
    </subcellularLocation>
</comment>
<keyword evidence="3 6" id="KW-1133">Transmembrane helix</keyword>
<evidence type="ECO:0000256" key="3">
    <source>
        <dbReference type="ARBA" id="ARBA00022989"/>
    </source>
</evidence>
<gene>
    <name evidence="8" type="ORF">NKR19_g8455</name>
</gene>
<sequence length="319" mass="35206">MGWVDNAPPEVDAESQYPMIIAICATLSILSISIVCARLWIRYKNHGLAADDWMAILSMFFALLYSILCIVQTKYGLGLPLKKRPAANLIPYTRSNYAGRPIYQMGISFFKVALLISYLRLFKGTNHTIYRRVVWMAIVFVIAVTIISDIIVAIIPIPVLVHLKVSTGKKVGLIVIFLLGLFTTLCSVFRYMQINRIQYGDGNSTMLILWGVIEFNVGNIVSSLPFLAPIFLRKAREYTTKYSGGSGNGYGLSGNGGRKRGKSNDGYMLSSISSNRKGAFASAKATSHDAGSQENILKDSHDGAIVKSVTYTVHIDEEK</sequence>
<feature type="transmembrane region" description="Helical" evidence="6">
    <location>
        <begin position="102"/>
        <end position="121"/>
    </location>
</feature>
<keyword evidence="4 6" id="KW-0472">Membrane</keyword>
<dbReference type="AlphaFoldDB" id="A0AA38R5F7"/>
<reference evidence="8" key="1">
    <citation type="submission" date="2022-07" db="EMBL/GenBank/DDBJ databases">
        <title>Fungi with potential for degradation of polypropylene.</title>
        <authorList>
            <person name="Gostincar C."/>
        </authorList>
    </citation>
    <scope>NUCLEOTIDE SEQUENCE</scope>
    <source>
        <strain evidence="8">EXF-13287</strain>
    </source>
</reference>
<organism evidence="8 9">
    <name type="scientific">Coniochaeta hoffmannii</name>
    <dbReference type="NCBI Taxonomy" id="91930"/>
    <lineage>
        <taxon>Eukaryota</taxon>
        <taxon>Fungi</taxon>
        <taxon>Dikarya</taxon>
        <taxon>Ascomycota</taxon>
        <taxon>Pezizomycotina</taxon>
        <taxon>Sordariomycetes</taxon>
        <taxon>Sordariomycetidae</taxon>
        <taxon>Coniochaetales</taxon>
        <taxon>Coniochaetaceae</taxon>
        <taxon>Coniochaeta</taxon>
    </lineage>
</organism>
<feature type="transmembrane region" description="Helical" evidence="6">
    <location>
        <begin position="204"/>
        <end position="232"/>
    </location>
</feature>
<protein>
    <recommendedName>
        <fullName evidence="7">Rhodopsin domain-containing protein</fullName>
    </recommendedName>
</protein>
<dbReference type="InterPro" id="IPR052337">
    <property type="entry name" value="SAT4-like"/>
</dbReference>
<feature type="domain" description="Rhodopsin" evidence="7">
    <location>
        <begin position="144"/>
        <end position="231"/>
    </location>
</feature>
<dbReference type="Proteomes" id="UP001174691">
    <property type="component" value="Unassembled WGS sequence"/>
</dbReference>
<comment type="similarity">
    <text evidence="5">Belongs to the SAT4 family.</text>
</comment>
<evidence type="ECO:0000313" key="9">
    <source>
        <dbReference type="Proteomes" id="UP001174691"/>
    </source>
</evidence>
<dbReference type="InterPro" id="IPR049326">
    <property type="entry name" value="Rhodopsin_dom_fungi"/>
</dbReference>
<name>A0AA38R5F7_9PEZI</name>
<dbReference type="PANTHER" id="PTHR33048:SF146">
    <property type="entry name" value="INTEGRAL MEMBRANE PROTEIN"/>
    <property type="match status" value="1"/>
</dbReference>
<keyword evidence="2 6" id="KW-0812">Transmembrane</keyword>
<feature type="transmembrane region" description="Helical" evidence="6">
    <location>
        <begin position="133"/>
        <end position="159"/>
    </location>
</feature>
<dbReference type="EMBL" id="JANBVN010000172">
    <property type="protein sequence ID" value="KAJ9136529.1"/>
    <property type="molecule type" value="Genomic_DNA"/>
</dbReference>
<keyword evidence="9" id="KW-1185">Reference proteome</keyword>
<evidence type="ECO:0000256" key="6">
    <source>
        <dbReference type="SAM" id="Phobius"/>
    </source>
</evidence>
<dbReference type="Pfam" id="PF20684">
    <property type="entry name" value="Fung_rhodopsin"/>
    <property type="match status" value="1"/>
</dbReference>
<comment type="caution">
    <text evidence="8">The sequence shown here is derived from an EMBL/GenBank/DDBJ whole genome shotgun (WGS) entry which is preliminary data.</text>
</comment>
<evidence type="ECO:0000256" key="2">
    <source>
        <dbReference type="ARBA" id="ARBA00022692"/>
    </source>
</evidence>
<feature type="transmembrane region" description="Helical" evidence="6">
    <location>
        <begin position="20"/>
        <end position="41"/>
    </location>
</feature>
<feature type="transmembrane region" description="Helical" evidence="6">
    <location>
        <begin position="53"/>
        <end position="73"/>
    </location>
</feature>
<feature type="transmembrane region" description="Helical" evidence="6">
    <location>
        <begin position="171"/>
        <end position="192"/>
    </location>
</feature>
<evidence type="ECO:0000256" key="4">
    <source>
        <dbReference type="ARBA" id="ARBA00023136"/>
    </source>
</evidence>
<dbReference type="GO" id="GO:0016020">
    <property type="term" value="C:membrane"/>
    <property type="evidence" value="ECO:0007669"/>
    <property type="project" value="UniProtKB-SubCell"/>
</dbReference>
<evidence type="ECO:0000256" key="1">
    <source>
        <dbReference type="ARBA" id="ARBA00004141"/>
    </source>
</evidence>
<proteinExistence type="inferred from homology"/>